<organism evidence="1">
    <name type="scientific">Rhizophora mucronata</name>
    <name type="common">Asiatic mangrove</name>
    <dbReference type="NCBI Taxonomy" id="61149"/>
    <lineage>
        <taxon>Eukaryota</taxon>
        <taxon>Viridiplantae</taxon>
        <taxon>Streptophyta</taxon>
        <taxon>Embryophyta</taxon>
        <taxon>Tracheophyta</taxon>
        <taxon>Spermatophyta</taxon>
        <taxon>Magnoliopsida</taxon>
        <taxon>eudicotyledons</taxon>
        <taxon>Gunneridae</taxon>
        <taxon>Pentapetalae</taxon>
        <taxon>rosids</taxon>
        <taxon>fabids</taxon>
        <taxon>Malpighiales</taxon>
        <taxon>Rhizophoraceae</taxon>
        <taxon>Rhizophora</taxon>
    </lineage>
</organism>
<dbReference type="EMBL" id="GGEC01084220">
    <property type="protein sequence ID" value="MBX64704.1"/>
    <property type="molecule type" value="Transcribed_RNA"/>
</dbReference>
<proteinExistence type="predicted"/>
<protein>
    <submittedName>
        <fullName evidence="1">Uncharacterized protein</fullName>
    </submittedName>
</protein>
<sequence>MFSKVYTCENESILAGFIPFSTPKFRFYRQGEIPFVVRNCLEEKLKILKAKVWRNFLIFSRMLHQFG</sequence>
<accession>A0A2P2QCQ4</accession>
<reference evidence="1" key="1">
    <citation type="submission" date="2018-02" db="EMBL/GenBank/DDBJ databases">
        <title>Rhizophora mucronata_Transcriptome.</title>
        <authorList>
            <person name="Meera S.P."/>
            <person name="Sreeshan A."/>
            <person name="Augustine A."/>
        </authorList>
    </citation>
    <scope>NUCLEOTIDE SEQUENCE</scope>
    <source>
        <tissue evidence="1">Leaf</tissue>
    </source>
</reference>
<name>A0A2P2QCQ4_RHIMU</name>
<evidence type="ECO:0000313" key="1">
    <source>
        <dbReference type="EMBL" id="MBX64704.1"/>
    </source>
</evidence>
<dbReference type="AlphaFoldDB" id="A0A2P2QCQ4"/>